<dbReference type="AlphaFoldDB" id="A0A8X6RTH6"/>
<comment type="caution">
    <text evidence="1">The sequence shown here is derived from an EMBL/GenBank/DDBJ whole genome shotgun (WGS) entry which is preliminary data.</text>
</comment>
<reference evidence="1" key="1">
    <citation type="submission" date="2020-08" db="EMBL/GenBank/DDBJ databases">
        <title>Multicomponent nature underlies the extraordinary mechanical properties of spider dragline silk.</title>
        <authorList>
            <person name="Kono N."/>
            <person name="Nakamura H."/>
            <person name="Mori M."/>
            <person name="Yoshida Y."/>
            <person name="Ohtoshi R."/>
            <person name="Malay A.D."/>
            <person name="Moran D.A.P."/>
            <person name="Tomita M."/>
            <person name="Numata K."/>
            <person name="Arakawa K."/>
        </authorList>
    </citation>
    <scope>NUCLEOTIDE SEQUENCE</scope>
</reference>
<protein>
    <submittedName>
        <fullName evidence="1">Uncharacterized protein</fullName>
    </submittedName>
</protein>
<organism evidence="1 2">
    <name type="scientific">Trichonephila clavipes</name>
    <name type="common">Golden silk orbweaver</name>
    <name type="synonym">Nephila clavipes</name>
    <dbReference type="NCBI Taxonomy" id="2585209"/>
    <lineage>
        <taxon>Eukaryota</taxon>
        <taxon>Metazoa</taxon>
        <taxon>Ecdysozoa</taxon>
        <taxon>Arthropoda</taxon>
        <taxon>Chelicerata</taxon>
        <taxon>Arachnida</taxon>
        <taxon>Araneae</taxon>
        <taxon>Araneomorphae</taxon>
        <taxon>Entelegynae</taxon>
        <taxon>Araneoidea</taxon>
        <taxon>Nephilidae</taxon>
        <taxon>Trichonephila</taxon>
    </lineage>
</organism>
<evidence type="ECO:0000313" key="1">
    <source>
        <dbReference type="EMBL" id="GFX97221.1"/>
    </source>
</evidence>
<keyword evidence="2" id="KW-1185">Reference proteome</keyword>
<evidence type="ECO:0000313" key="2">
    <source>
        <dbReference type="Proteomes" id="UP000887159"/>
    </source>
</evidence>
<gene>
    <name evidence="1" type="ORF">TNCV_557111</name>
</gene>
<accession>A0A8X6RTH6</accession>
<proteinExistence type="predicted"/>
<dbReference type="Proteomes" id="UP000887159">
    <property type="component" value="Unassembled WGS sequence"/>
</dbReference>
<dbReference type="EMBL" id="BMAU01021196">
    <property type="protein sequence ID" value="GFX97221.1"/>
    <property type="molecule type" value="Genomic_DNA"/>
</dbReference>
<sequence length="91" mass="10034">MWGEKHVLNFPYVCCVVANATCLTSSDRSPQNSSWQGARCTPVVNRSFEHHTGDSTIWLVSTPILRENTLGLPPLIPCRQPHVRTCGSTAV</sequence>
<name>A0A8X6RTH6_TRICX</name>